<dbReference type="AlphaFoldDB" id="A0A6S8Y9V7"/>
<name>A0A6S8Y9V7_9STRA</name>
<accession>A0A6S8Y9V7</accession>
<feature type="region of interest" description="Disordered" evidence="1">
    <location>
        <begin position="24"/>
        <end position="51"/>
    </location>
</feature>
<evidence type="ECO:0008006" key="4">
    <source>
        <dbReference type="Google" id="ProtNLM"/>
    </source>
</evidence>
<feature type="chain" id="PRO_5030159487" description="RxLR effector protein" evidence="2">
    <location>
        <begin position="23"/>
        <end position="123"/>
    </location>
</feature>
<feature type="compositionally biased region" description="Polar residues" evidence="1">
    <location>
        <begin position="34"/>
        <end position="45"/>
    </location>
</feature>
<feature type="signal peptide" evidence="2">
    <location>
        <begin position="1"/>
        <end position="22"/>
    </location>
</feature>
<protein>
    <recommendedName>
        <fullName evidence="4">RxLR effector protein</fullName>
    </recommendedName>
</protein>
<keyword evidence="2" id="KW-0732">Signal</keyword>
<evidence type="ECO:0000256" key="2">
    <source>
        <dbReference type="SAM" id="SignalP"/>
    </source>
</evidence>
<organism evidence="3">
    <name type="scientific">Ditylum brightwellii</name>
    <dbReference type="NCBI Taxonomy" id="49249"/>
    <lineage>
        <taxon>Eukaryota</taxon>
        <taxon>Sar</taxon>
        <taxon>Stramenopiles</taxon>
        <taxon>Ochrophyta</taxon>
        <taxon>Bacillariophyta</taxon>
        <taxon>Mediophyceae</taxon>
        <taxon>Lithodesmiophycidae</taxon>
        <taxon>Lithodesmiales</taxon>
        <taxon>Lithodesmiaceae</taxon>
        <taxon>Ditylum</taxon>
    </lineage>
</organism>
<dbReference type="PROSITE" id="PS51257">
    <property type="entry name" value="PROKAR_LIPOPROTEIN"/>
    <property type="match status" value="1"/>
</dbReference>
<gene>
    <name evidence="3" type="ORF">DBRI00130_LOCUS44314</name>
</gene>
<evidence type="ECO:0000313" key="3">
    <source>
        <dbReference type="EMBL" id="CAE4669389.1"/>
    </source>
</evidence>
<reference evidence="3" key="1">
    <citation type="submission" date="2021-01" db="EMBL/GenBank/DDBJ databases">
        <authorList>
            <person name="Corre E."/>
            <person name="Pelletier E."/>
            <person name="Niang G."/>
            <person name="Scheremetjew M."/>
            <person name="Finn R."/>
            <person name="Kale V."/>
            <person name="Holt S."/>
            <person name="Cochrane G."/>
            <person name="Meng A."/>
            <person name="Brown T."/>
            <person name="Cohen L."/>
        </authorList>
    </citation>
    <scope>NUCLEOTIDE SEQUENCE</scope>
    <source>
        <strain evidence="3">GSO104</strain>
    </source>
</reference>
<evidence type="ECO:0000256" key="1">
    <source>
        <dbReference type="SAM" id="MobiDB-lite"/>
    </source>
</evidence>
<feature type="region of interest" description="Disordered" evidence="1">
    <location>
        <begin position="69"/>
        <end position="88"/>
    </location>
</feature>
<sequence>MTSKKFIALVSILALTAQHVSATGCTGGEAHASRSAQQIETIKNQNRGRREMENRHMAEVDKKIHDVSSTSFDLNGNKEKEELPSSGLGLWGVGNGSNASNSSAFLTKIVQVSSSVGNKVFRP</sequence>
<proteinExistence type="predicted"/>
<dbReference type="EMBL" id="HBNS01061470">
    <property type="protein sequence ID" value="CAE4669389.1"/>
    <property type="molecule type" value="Transcribed_RNA"/>
</dbReference>